<name>A0A895YKY0_9ACTN</name>
<sequence>MSEFELDEAAVADTEQELFQTGEKVNTEAAKARDSVTGARGAWLGDSNVAATNKQTGEFADCVNRLHNEINQMSEALGLGRKATMAEDQFNQDEFLAISPDTPYARV</sequence>
<dbReference type="RefSeq" id="WP_239677496.1">
    <property type="nucleotide sequence ID" value="NZ_CP070499.1"/>
</dbReference>
<protein>
    <recommendedName>
        <fullName evidence="3">WXG100 family type VII secretion target</fullName>
    </recommendedName>
</protein>
<proteinExistence type="predicted"/>
<dbReference type="AlphaFoldDB" id="A0A895YKY0"/>
<dbReference type="KEGG" id="nhy:JQS43_02835"/>
<accession>A0A895YKY0</accession>
<reference evidence="1" key="1">
    <citation type="submission" date="2021-02" db="EMBL/GenBank/DDBJ databases">
        <title>Natrosporangium hydrolyticum gen. nov., sp. nov, a haloalkaliphilic actinobacterium from a soda solonchak soil.</title>
        <authorList>
            <person name="Sorokin D.Y."/>
            <person name="Khijniak T.V."/>
            <person name="Zakharycheva A.P."/>
            <person name="Boueva O.V."/>
            <person name="Ariskina E.V."/>
            <person name="Hahnke R.L."/>
            <person name="Bunk B."/>
            <person name="Sproer C."/>
            <person name="Schumann P."/>
            <person name="Evtushenko L.I."/>
            <person name="Kublanov I.V."/>
        </authorList>
    </citation>
    <scope>NUCLEOTIDE SEQUENCE</scope>
    <source>
        <strain evidence="1">DSM 106523</strain>
    </source>
</reference>
<dbReference type="EMBL" id="CP070499">
    <property type="protein sequence ID" value="QSB15316.1"/>
    <property type="molecule type" value="Genomic_DNA"/>
</dbReference>
<evidence type="ECO:0000313" key="1">
    <source>
        <dbReference type="EMBL" id="QSB15316.1"/>
    </source>
</evidence>
<evidence type="ECO:0000313" key="2">
    <source>
        <dbReference type="Proteomes" id="UP000662857"/>
    </source>
</evidence>
<keyword evidence="2" id="KW-1185">Reference proteome</keyword>
<organism evidence="1 2">
    <name type="scientific">Natronosporangium hydrolyticum</name>
    <dbReference type="NCBI Taxonomy" id="2811111"/>
    <lineage>
        <taxon>Bacteria</taxon>
        <taxon>Bacillati</taxon>
        <taxon>Actinomycetota</taxon>
        <taxon>Actinomycetes</taxon>
        <taxon>Micromonosporales</taxon>
        <taxon>Micromonosporaceae</taxon>
        <taxon>Natronosporangium</taxon>
    </lineage>
</organism>
<dbReference type="Gene3D" id="1.10.287.1060">
    <property type="entry name" value="ESAT-6-like"/>
    <property type="match status" value="1"/>
</dbReference>
<evidence type="ECO:0008006" key="3">
    <source>
        <dbReference type="Google" id="ProtNLM"/>
    </source>
</evidence>
<dbReference type="Proteomes" id="UP000662857">
    <property type="component" value="Chromosome"/>
</dbReference>
<dbReference type="SUPFAM" id="SSF140453">
    <property type="entry name" value="EsxAB dimer-like"/>
    <property type="match status" value="1"/>
</dbReference>
<gene>
    <name evidence="1" type="ORF">JQS43_02835</name>
</gene>
<dbReference type="InterPro" id="IPR036689">
    <property type="entry name" value="ESAT-6-like_sf"/>
</dbReference>